<dbReference type="InterPro" id="IPR023631">
    <property type="entry name" value="Amidase_dom"/>
</dbReference>
<sequence>MIFPSIHFFTLTAALTSHLALGAALIPRSVPGSKHDTQTPFPGVPMPSSLPAGLDLLQTSIRQLGSFLNNGSVTSVQLVQAQHRGDNLHGLNLRAVLQVAPPHDLLRIAQILDDERRAGTVRSEMHGIPILVKDNIATARELGMHTTGGSLALEHAVAEQDAFVVKRLRDAGAIVLAKSSLSELAGVKGVLRAFSPSETGTTNGWSALGGQTSSGYVFGGFENGGDPMGSSSGSAVGVSVGWAAGALGTDTAGSTVGPASRAALYAIRPTLGLLSRSGVMPVSLEHETVGPMGFTAYDVALMLELMMGREDRDEKTSRIPPQYPPSLTPYAAPLHATFHSLSLGFVRGAFYDSPDPTFLIPGSCPETVQASMIHAIIALRALGANVSDVEMPLDHRGLREVREASVMAWVNEFREDWEGFLPSLTNRSVNSLEELINFNDRHAAAEMPPGECCQDLLVSALAAGGRDSPQHAKATETLHHLAGERGLDHLFRAELGLDALVFSVELGQPLTLTGAMGYPAVTVPLGYCANGLPYGLMFVARKWHEPTLISMMAAWEASWEQRRVPEPLLESNRPQ</sequence>
<name>A0A427XMQ1_9TREE</name>
<feature type="domain" description="Amidase" evidence="2">
    <location>
        <begin position="103"/>
        <end position="410"/>
    </location>
</feature>
<dbReference type="Pfam" id="PF01425">
    <property type="entry name" value="Amidase"/>
    <property type="match status" value="1"/>
</dbReference>
<evidence type="ECO:0000313" key="4">
    <source>
        <dbReference type="Proteomes" id="UP000279259"/>
    </source>
</evidence>
<dbReference type="PANTHER" id="PTHR42678">
    <property type="entry name" value="AMIDASE"/>
    <property type="match status" value="1"/>
</dbReference>
<dbReference type="PANTHER" id="PTHR42678:SF34">
    <property type="entry name" value="OS04G0183300 PROTEIN"/>
    <property type="match status" value="1"/>
</dbReference>
<reference evidence="3 4" key="1">
    <citation type="submission" date="2018-11" db="EMBL/GenBank/DDBJ databases">
        <title>Genome sequence of Saitozyma podzolica DSM 27192.</title>
        <authorList>
            <person name="Aliyu H."/>
            <person name="Gorte O."/>
            <person name="Ochsenreither K."/>
        </authorList>
    </citation>
    <scope>NUCLEOTIDE SEQUENCE [LARGE SCALE GENOMIC DNA]</scope>
    <source>
        <strain evidence="3 4">DSM 27192</strain>
    </source>
</reference>
<proteinExistence type="predicted"/>
<evidence type="ECO:0000259" key="2">
    <source>
        <dbReference type="Pfam" id="PF01425"/>
    </source>
</evidence>
<evidence type="ECO:0000313" key="3">
    <source>
        <dbReference type="EMBL" id="RSH80136.1"/>
    </source>
</evidence>
<dbReference type="OrthoDB" id="566138at2759"/>
<protein>
    <recommendedName>
        <fullName evidence="2">Amidase domain-containing protein</fullName>
    </recommendedName>
</protein>
<organism evidence="3 4">
    <name type="scientific">Saitozyma podzolica</name>
    <dbReference type="NCBI Taxonomy" id="1890683"/>
    <lineage>
        <taxon>Eukaryota</taxon>
        <taxon>Fungi</taxon>
        <taxon>Dikarya</taxon>
        <taxon>Basidiomycota</taxon>
        <taxon>Agaricomycotina</taxon>
        <taxon>Tremellomycetes</taxon>
        <taxon>Tremellales</taxon>
        <taxon>Trimorphomycetaceae</taxon>
        <taxon>Saitozyma</taxon>
    </lineage>
</organism>
<accession>A0A427XMQ1</accession>
<feature type="chain" id="PRO_5019473813" description="Amidase domain-containing protein" evidence="1">
    <location>
        <begin position="23"/>
        <end position="575"/>
    </location>
</feature>
<dbReference type="Proteomes" id="UP000279259">
    <property type="component" value="Unassembled WGS sequence"/>
</dbReference>
<dbReference type="SUPFAM" id="SSF75304">
    <property type="entry name" value="Amidase signature (AS) enzymes"/>
    <property type="match status" value="1"/>
</dbReference>
<evidence type="ECO:0000256" key="1">
    <source>
        <dbReference type="SAM" id="SignalP"/>
    </source>
</evidence>
<dbReference type="InterPro" id="IPR036928">
    <property type="entry name" value="AS_sf"/>
</dbReference>
<feature type="signal peptide" evidence="1">
    <location>
        <begin position="1"/>
        <end position="22"/>
    </location>
</feature>
<dbReference type="Gene3D" id="3.90.1300.10">
    <property type="entry name" value="Amidase signature (AS) domain"/>
    <property type="match status" value="1"/>
</dbReference>
<dbReference type="AlphaFoldDB" id="A0A427XMQ1"/>
<dbReference type="STRING" id="1890683.A0A427XMQ1"/>
<keyword evidence="4" id="KW-1185">Reference proteome</keyword>
<dbReference type="EMBL" id="RSCD01000036">
    <property type="protein sequence ID" value="RSH80136.1"/>
    <property type="molecule type" value="Genomic_DNA"/>
</dbReference>
<comment type="caution">
    <text evidence="3">The sequence shown here is derived from an EMBL/GenBank/DDBJ whole genome shotgun (WGS) entry which is preliminary data.</text>
</comment>
<gene>
    <name evidence="3" type="ORF">EHS25_007241</name>
</gene>
<keyword evidence="1" id="KW-0732">Signal</keyword>